<dbReference type="InterPro" id="IPR008949">
    <property type="entry name" value="Isoprenoid_synthase_dom_sf"/>
</dbReference>
<protein>
    <submittedName>
        <fullName evidence="5">Putative GGPP synthase 2</fullName>
    </submittedName>
</protein>
<evidence type="ECO:0000256" key="3">
    <source>
        <dbReference type="ARBA" id="ARBA00022842"/>
    </source>
</evidence>
<keyword evidence="2" id="KW-0479">Metal-binding</keyword>
<dbReference type="EMBL" id="AB049076">
    <property type="protein sequence ID" value="BAB39469.1"/>
    <property type="molecule type" value="mRNA"/>
</dbReference>
<evidence type="ECO:0000256" key="2">
    <source>
        <dbReference type="ARBA" id="ARBA00022723"/>
    </source>
</evidence>
<accession>Q9AVJ7</accession>
<proteinExistence type="evidence at transcript level"/>
<dbReference type="PANTHER" id="PTHR43281">
    <property type="entry name" value="FARNESYL DIPHOSPHATE SYNTHASE"/>
    <property type="match status" value="1"/>
</dbReference>
<evidence type="ECO:0000256" key="1">
    <source>
        <dbReference type="ARBA" id="ARBA00001946"/>
    </source>
</evidence>
<dbReference type="PANTHER" id="PTHR43281:SF28">
    <property type="entry name" value="GERANYLGERANYL PYROPHOSPHATE SYNTHASE, CHLOROPLASTIC-LIKE"/>
    <property type="match status" value="1"/>
</dbReference>
<feature type="compositionally biased region" description="Low complexity" evidence="4">
    <location>
        <begin position="21"/>
        <end position="35"/>
    </location>
</feature>
<feature type="region of interest" description="Disordered" evidence="4">
    <location>
        <begin position="16"/>
        <end position="39"/>
    </location>
</feature>
<feature type="non-terminal residue" evidence="5">
    <location>
        <position position="127"/>
    </location>
</feature>
<keyword evidence="3" id="KW-0460">Magnesium</keyword>
<comment type="cofactor">
    <cofactor evidence="1">
        <name>Mg(2+)</name>
        <dbReference type="ChEBI" id="CHEBI:18420"/>
    </cofactor>
</comment>
<sequence length="127" mass="13551">TTIFAGGNQQTTRFTAKTWRSSPATLSSPSLSNTSQAPPFAASPERVLAAVGELAKSIGTEGLVAGQVVDIASTGAKDVGLDQLELIHIHKTAALYGSSCRIGSNIRWRKRHPGGKTEKVRKMHWII</sequence>
<evidence type="ECO:0000313" key="5">
    <source>
        <dbReference type="EMBL" id="BAB39469.1"/>
    </source>
</evidence>
<feature type="non-terminal residue" evidence="5">
    <location>
        <position position="1"/>
    </location>
</feature>
<dbReference type="GO" id="GO:0004311">
    <property type="term" value="F:geranylgeranyl diphosphate synthase activity"/>
    <property type="evidence" value="ECO:0007669"/>
    <property type="project" value="TreeGrafter"/>
</dbReference>
<reference evidence="5" key="1">
    <citation type="submission" date="2000-09" db="EMBL/GenBank/DDBJ databases">
        <title>Prenyltransferase of Lactuca indica var. laciniata.</title>
        <authorList>
            <person name="Sando T."/>
            <person name="Bamba T."/>
        </authorList>
    </citation>
    <scope>NUCLEOTIDE SEQUENCE</scope>
</reference>
<name>Q9AVJ7_9ASTR</name>
<evidence type="ECO:0000256" key="4">
    <source>
        <dbReference type="SAM" id="MobiDB-lite"/>
    </source>
</evidence>
<dbReference type="Gene3D" id="1.10.600.10">
    <property type="entry name" value="Farnesyl Diphosphate Synthase"/>
    <property type="match status" value="1"/>
</dbReference>
<dbReference type="AlphaFoldDB" id="Q9AVJ7"/>
<dbReference type="SUPFAM" id="SSF48576">
    <property type="entry name" value="Terpenoid synthases"/>
    <property type="match status" value="1"/>
</dbReference>
<gene>
    <name evidence="5" type="primary">LivlGGPPs2</name>
</gene>
<organism evidence="5">
    <name type="scientific">Lactuca indica var. laciniata</name>
    <dbReference type="NCBI Taxonomy" id="137759"/>
    <lineage>
        <taxon>Eukaryota</taxon>
        <taxon>Viridiplantae</taxon>
        <taxon>Streptophyta</taxon>
        <taxon>Embryophyta</taxon>
        <taxon>Tracheophyta</taxon>
        <taxon>Spermatophyta</taxon>
        <taxon>Magnoliopsida</taxon>
        <taxon>eudicotyledons</taxon>
        <taxon>Gunneridae</taxon>
        <taxon>Pentapetalae</taxon>
        <taxon>asterids</taxon>
        <taxon>campanulids</taxon>
        <taxon>Asterales</taxon>
        <taxon>Asteraceae</taxon>
        <taxon>Cichorioideae</taxon>
        <taxon>Cichorieae</taxon>
        <taxon>Lactucinae</taxon>
        <taxon>Lactuca</taxon>
    </lineage>
</organism>
<dbReference type="GO" id="GO:0046872">
    <property type="term" value="F:metal ion binding"/>
    <property type="evidence" value="ECO:0007669"/>
    <property type="project" value="UniProtKB-KW"/>
</dbReference>